<sequence>MANQASAKWTGKMRVSDSIQQAGQQMGEKGKWWITSVATRWGALHLLMGLLLGRAVILQELSPFAVPFFAVMYFLKKNRLLLIMFSVVAGSAMQSTGIAASNFTAMALIVVMLSILERRKKSDLHYAPLLSFLAVLLASNTVDYFAGHLGLYAAFMNVVEAVLSLILAHIFVHAIPILTMRRNANHLRTEEIICLIILLASVMTGTAGWIVQDIAVDNVLARYLVLLFAAVGGGTVGAAVGVVTGLVLSLANVQAVYQISLLAFSGLLAGLLREGNKLIIAAGLLMGSSILTLYVGEHREILQSTLETFIAVMLFLFTPRSVMNEIATFIPGTEENESSQQQYLRKVRDVTVDRIEQFSRLFTKLSDTFVNPHLVEEASEEMQVDAFLAEVTRHTCDRCWKREQCWTRNFEGTYEFMSDMVHVMKREGEVTVNDMPKEFLRKCVRQERVMQGMEREFVRWQNQLYLKQQIADSRRLVAEQLAGVSRVMHNFAGELQKEGIHLHLQEQQILQALDGMGLSVRDVDILNLEEGKVDIEIVQPYCQGRDECSKLIAPLLTDILGEKVTVKEKGCQAFADGSCKMCLGSAQEFELLTGVAGAAKGGQLLSGDCFKIMEFGPGKMALAMSDGMGNGERAYRESSATLELLQQLLESGMEEALSIKSVNTVLSLRSPDEIFATVDLALIDLHNAKAKFIKTGSTPSFIKRGDQVIPISANNLPIGIIDDIDVDIVSQQLKPGDLLIMITDGIYEAARTVENKNLWMKRKISELKTNDPQEVADCLLELVIRHHYGEIHDDMTVMVARVDRYTLPWATIPVPNAPHIDRPRYVS</sequence>
<dbReference type="InterPro" id="IPR045768">
    <property type="entry name" value="SpoIIE_N"/>
</dbReference>
<dbReference type="InterPro" id="IPR036457">
    <property type="entry name" value="PPM-type-like_dom_sf"/>
</dbReference>
<protein>
    <submittedName>
        <fullName evidence="2">Stage II sporulation protein E</fullName>
        <ecNumber evidence="2">3.1.3.16</ecNumber>
    </submittedName>
</protein>
<evidence type="ECO:0000313" key="2">
    <source>
        <dbReference type="EMBL" id="BAU26183.1"/>
    </source>
</evidence>
<dbReference type="Pfam" id="PF07228">
    <property type="entry name" value="SpoIIE"/>
    <property type="match status" value="1"/>
</dbReference>
<organism evidence="2 3">
    <name type="scientific">Aneurinibacillus soli</name>
    <dbReference type="NCBI Taxonomy" id="1500254"/>
    <lineage>
        <taxon>Bacteria</taxon>
        <taxon>Bacillati</taxon>
        <taxon>Bacillota</taxon>
        <taxon>Bacilli</taxon>
        <taxon>Bacillales</taxon>
        <taxon>Paenibacillaceae</taxon>
        <taxon>Aneurinibacillus group</taxon>
        <taxon>Aneurinibacillus</taxon>
    </lineage>
</organism>
<dbReference type="SUPFAM" id="SSF81606">
    <property type="entry name" value="PP2C-like"/>
    <property type="match status" value="1"/>
</dbReference>
<dbReference type="EC" id="3.1.3.16" evidence="2"/>
<dbReference type="Pfam" id="PF19732">
    <property type="entry name" value="SpoIIE_N"/>
    <property type="match status" value="1"/>
</dbReference>
<accession>A0A0U5B7L0</accession>
<evidence type="ECO:0000256" key="1">
    <source>
        <dbReference type="ARBA" id="ARBA00022801"/>
    </source>
</evidence>
<dbReference type="SMART" id="SM00331">
    <property type="entry name" value="PP2C_SIG"/>
    <property type="match status" value="1"/>
</dbReference>
<dbReference type="PANTHER" id="PTHR43156">
    <property type="entry name" value="STAGE II SPORULATION PROTEIN E-RELATED"/>
    <property type="match status" value="1"/>
</dbReference>
<dbReference type="InterPro" id="IPR014221">
    <property type="entry name" value="SpoII_E"/>
</dbReference>
<dbReference type="InterPro" id="IPR001932">
    <property type="entry name" value="PPM-type_phosphatase-like_dom"/>
</dbReference>
<dbReference type="RefSeq" id="WP_096463251.1">
    <property type="nucleotide sequence ID" value="NZ_AP017312.1"/>
</dbReference>
<dbReference type="EMBL" id="AP017312">
    <property type="protein sequence ID" value="BAU26183.1"/>
    <property type="molecule type" value="Genomic_DNA"/>
</dbReference>
<dbReference type="GO" id="GO:0004722">
    <property type="term" value="F:protein serine/threonine phosphatase activity"/>
    <property type="evidence" value="ECO:0007669"/>
    <property type="project" value="UniProtKB-EC"/>
</dbReference>
<dbReference type="OrthoDB" id="9763774at2"/>
<dbReference type="KEGG" id="asoc:CB4_00288"/>
<dbReference type="Proteomes" id="UP000217696">
    <property type="component" value="Chromosome"/>
</dbReference>
<dbReference type="Gene3D" id="3.60.40.10">
    <property type="entry name" value="PPM-type phosphatase domain"/>
    <property type="match status" value="1"/>
</dbReference>
<dbReference type="NCBIfam" id="TIGR02865">
    <property type="entry name" value="spore_II_E"/>
    <property type="match status" value="1"/>
</dbReference>
<keyword evidence="3" id="KW-1185">Reference proteome</keyword>
<dbReference type="AlphaFoldDB" id="A0A0U5B7L0"/>
<name>A0A0U5B7L0_9BACL</name>
<evidence type="ECO:0000313" key="3">
    <source>
        <dbReference type="Proteomes" id="UP000217696"/>
    </source>
</evidence>
<keyword evidence="1 2" id="KW-0378">Hydrolase</keyword>
<gene>
    <name evidence="2" type="primary">spoIIE</name>
    <name evidence="2" type="ORF">CB4_00288</name>
</gene>
<proteinExistence type="predicted"/>
<reference evidence="2 3" key="1">
    <citation type="submission" date="2015-12" db="EMBL/GenBank/DDBJ databases">
        <title>Genome sequence of Aneurinibacillus soli.</title>
        <authorList>
            <person name="Lee J.S."/>
            <person name="Lee K.C."/>
            <person name="Kim K.K."/>
            <person name="Lee B.W."/>
        </authorList>
    </citation>
    <scope>NUCLEOTIDE SEQUENCE [LARGE SCALE GENOMIC DNA]</scope>
    <source>
        <strain evidence="2 3">CB4</strain>
    </source>
</reference>
<dbReference type="PANTHER" id="PTHR43156:SF2">
    <property type="entry name" value="STAGE II SPORULATION PROTEIN E"/>
    <property type="match status" value="1"/>
</dbReference>
<dbReference type="InterPro" id="IPR052016">
    <property type="entry name" value="Bact_Sigma-Reg"/>
</dbReference>
<dbReference type="SMART" id="SM00332">
    <property type="entry name" value="PP2Cc"/>
    <property type="match status" value="1"/>
</dbReference>
<dbReference type="PROSITE" id="PS51746">
    <property type="entry name" value="PPM_2"/>
    <property type="match status" value="1"/>
</dbReference>